<comment type="caution">
    <text evidence="5">The sequence shown here is derived from an EMBL/GenBank/DDBJ whole genome shotgun (WGS) entry which is preliminary data.</text>
</comment>
<feature type="repeat" description="TPR" evidence="3">
    <location>
        <begin position="92"/>
        <end position="125"/>
    </location>
</feature>
<dbReference type="InterPro" id="IPR011990">
    <property type="entry name" value="TPR-like_helical_dom_sf"/>
</dbReference>
<dbReference type="Gene3D" id="1.25.40.10">
    <property type="entry name" value="Tetratricopeptide repeat domain"/>
    <property type="match status" value="2"/>
</dbReference>
<dbReference type="PANTHER" id="PTHR45641:SF19">
    <property type="entry name" value="NEPHROCYSTIN-3"/>
    <property type="match status" value="1"/>
</dbReference>
<gene>
    <name evidence="5" type="ORF">PGLA1383_LOCUS32136</name>
</gene>
<dbReference type="Proteomes" id="UP000654075">
    <property type="component" value="Unassembled WGS sequence"/>
</dbReference>
<dbReference type="EMBL" id="CAJNNV010025421">
    <property type="protein sequence ID" value="CAE8614412.1"/>
    <property type="molecule type" value="Genomic_DNA"/>
</dbReference>
<protein>
    <submittedName>
        <fullName evidence="5">Uncharacterized protein</fullName>
    </submittedName>
</protein>
<dbReference type="OMA" id="MYKEYET"/>
<accession>A0A813FQF7</accession>
<name>A0A813FQF7_POLGL</name>
<reference evidence="5" key="1">
    <citation type="submission" date="2021-02" db="EMBL/GenBank/DDBJ databases">
        <authorList>
            <person name="Dougan E. K."/>
            <person name="Rhodes N."/>
            <person name="Thang M."/>
            <person name="Chan C."/>
        </authorList>
    </citation>
    <scope>NUCLEOTIDE SEQUENCE</scope>
</reference>
<keyword evidence="1" id="KW-0677">Repeat</keyword>
<dbReference type="SUPFAM" id="SSF48452">
    <property type="entry name" value="TPR-like"/>
    <property type="match status" value="1"/>
</dbReference>
<organism evidence="5 6">
    <name type="scientific">Polarella glacialis</name>
    <name type="common">Dinoflagellate</name>
    <dbReference type="NCBI Taxonomy" id="89957"/>
    <lineage>
        <taxon>Eukaryota</taxon>
        <taxon>Sar</taxon>
        <taxon>Alveolata</taxon>
        <taxon>Dinophyceae</taxon>
        <taxon>Suessiales</taxon>
        <taxon>Suessiaceae</taxon>
        <taxon>Polarella</taxon>
    </lineage>
</organism>
<evidence type="ECO:0000256" key="1">
    <source>
        <dbReference type="ARBA" id="ARBA00022737"/>
    </source>
</evidence>
<evidence type="ECO:0000256" key="2">
    <source>
        <dbReference type="ARBA" id="ARBA00022803"/>
    </source>
</evidence>
<evidence type="ECO:0000256" key="4">
    <source>
        <dbReference type="SAM" id="MobiDB-lite"/>
    </source>
</evidence>
<dbReference type="SMART" id="SM00028">
    <property type="entry name" value="TPR"/>
    <property type="match status" value="1"/>
</dbReference>
<feature type="compositionally biased region" description="Low complexity" evidence="4">
    <location>
        <begin position="429"/>
        <end position="442"/>
    </location>
</feature>
<dbReference type="InterPro" id="IPR019734">
    <property type="entry name" value="TPR_rpt"/>
</dbReference>
<evidence type="ECO:0000313" key="5">
    <source>
        <dbReference type="EMBL" id="CAE8614412.1"/>
    </source>
</evidence>
<evidence type="ECO:0000256" key="3">
    <source>
        <dbReference type="PROSITE-ProRule" id="PRU00339"/>
    </source>
</evidence>
<feature type="region of interest" description="Disordered" evidence="4">
    <location>
        <begin position="364"/>
        <end position="386"/>
    </location>
</feature>
<dbReference type="PANTHER" id="PTHR45641">
    <property type="entry name" value="TETRATRICOPEPTIDE REPEAT PROTEIN (AFU_ORTHOLOGUE AFUA_6G03870)"/>
    <property type="match status" value="1"/>
</dbReference>
<dbReference type="Pfam" id="PF13424">
    <property type="entry name" value="TPR_12"/>
    <property type="match status" value="2"/>
</dbReference>
<dbReference type="PROSITE" id="PS50005">
    <property type="entry name" value="TPR"/>
    <property type="match status" value="1"/>
</dbReference>
<dbReference type="AlphaFoldDB" id="A0A813FQF7"/>
<feature type="region of interest" description="Disordered" evidence="4">
    <location>
        <begin position="420"/>
        <end position="442"/>
    </location>
</feature>
<keyword evidence="6" id="KW-1185">Reference proteome</keyword>
<evidence type="ECO:0000313" key="6">
    <source>
        <dbReference type="Proteomes" id="UP000654075"/>
    </source>
</evidence>
<proteinExistence type="predicted"/>
<sequence>MTRVLGQNRNLGTAIDLVGVYLKNYEIDKADRLCARINPLCRERGGVWLFKLLNFYTTVRMKQSRYQESLDMYKEYETLIGFSPDEAWELYDTVYRNFGWIYTSLHDYDKALEYFEKCVQVKRANGVQAHWFDQWDLGKTHARLSLQRGKAENLELALQLIRAGLVMHRHAEPQDVIMRCKMLNSAGECAAVRGDFCTDREVSNGWYDQAIELHRESYDMYMKVLGPSKPLTGWCMEDLAGAYNRRERYEDAKLLFLGALKVECSKDIIKLSSMARLLDSVLEVHKAAGDSEGLAACQDAINIGLENLQRRRIDRSEAASYAALLQKIASLLLVHDLANRDGAISLLEEALSYLSLNSRSGVDPLDQRAQPAVGASPRSGAGEEQERQELYIPKAGQQEMEVNATALRLSMEEQLRGLRGWSSPPLRQEGAASAGHAEAEPRVAAAAVDTAVAATSCRPTHFEVVDDVDDFTQVD</sequence>
<keyword evidence="2 3" id="KW-0802">TPR repeat</keyword>
<dbReference type="OrthoDB" id="407325at2759"/>